<keyword evidence="6" id="KW-1185">Reference proteome</keyword>
<reference evidence="3" key="2">
    <citation type="submission" date="2023-07" db="EMBL/GenBank/DDBJ databases">
        <authorList>
            <person name="Aydin F."/>
            <person name="Tarhane S."/>
            <person name="Saticioglu I.B."/>
            <person name="Karakaya E."/>
            <person name="Abay S."/>
            <person name="Guran O."/>
            <person name="Bozkurt E."/>
            <person name="Uzum N."/>
            <person name="Olgun K."/>
            <person name="Jablonski D."/>
        </authorList>
    </citation>
    <scope>NUCLEOTIDE SEQUENCE</scope>
    <source>
        <strain evidence="3">Faydin-H75</strain>
    </source>
</reference>
<dbReference type="EMBL" id="JAUPEV010000004">
    <property type="protein sequence ID" value="MDO7252923.1"/>
    <property type="molecule type" value="Genomic_DNA"/>
</dbReference>
<feature type="chain" id="PRO_5041719303" evidence="1">
    <location>
        <begin position="20"/>
        <end position="265"/>
    </location>
</feature>
<organism evidence="4 5">
    <name type="scientific">Helicobacter cappadocius</name>
    <dbReference type="NCBI Taxonomy" id="3063998"/>
    <lineage>
        <taxon>Bacteria</taxon>
        <taxon>Pseudomonadati</taxon>
        <taxon>Campylobacterota</taxon>
        <taxon>Epsilonproteobacteria</taxon>
        <taxon>Campylobacterales</taxon>
        <taxon>Helicobacteraceae</taxon>
        <taxon>Helicobacter</taxon>
    </lineage>
</organism>
<dbReference type="RefSeq" id="WP_305516770.1">
    <property type="nucleotide sequence ID" value="NZ_JAUPEV010000004.1"/>
</dbReference>
<sequence length="265" mass="29672">MFKKILITIVFVVFSIANADKFNEPLSISIEKVDTKNKTLSFPAYDLVVGESGFVLTKLTDYVVISAKIEIKSIENGIATASFSDFDTMKQKYLPTPHILPKAGDMASFREINNKAFLIAPDLNTYEKIKSQLKDELSLMSSDLLMGYLNDYGGFDPNAKFLKKACSVYSVGLIYIVGTNSLNVLDCQSLALLESIPFDTSKVNKTIAPFFSRLQEIKTGSLASLFYSKKSKNYFEFYDNLIKNGFDIQKSKKAKKSPKTKESQK</sequence>
<evidence type="ECO:0000259" key="2">
    <source>
        <dbReference type="Pfam" id="PF15436"/>
    </source>
</evidence>
<evidence type="ECO:0000256" key="1">
    <source>
        <dbReference type="SAM" id="SignalP"/>
    </source>
</evidence>
<feature type="signal peptide" evidence="1">
    <location>
        <begin position="1"/>
        <end position="19"/>
    </location>
</feature>
<dbReference type="Proteomes" id="UP001177258">
    <property type="component" value="Unassembled WGS sequence"/>
</dbReference>
<evidence type="ECO:0000313" key="5">
    <source>
        <dbReference type="Proteomes" id="UP001177258"/>
    </source>
</evidence>
<evidence type="ECO:0000313" key="4">
    <source>
        <dbReference type="EMBL" id="MDP2539087.1"/>
    </source>
</evidence>
<comment type="caution">
    <text evidence="4">The sequence shown here is derived from an EMBL/GenBank/DDBJ whole genome shotgun (WGS) entry which is preliminary data.</text>
</comment>
<evidence type="ECO:0000313" key="3">
    <source>
        <dbReference type="EMBL" id="MDO7252923.1"/>
    </source>
</evidence>
<dbReference type="Proteomes" id="UP001240777">
    <property type="component" value="Unassembled WGS sequence"/>
</dbReference>
<keyword evidence="1" id="KW-0732">Signal</keyword>
<dbReference type="AlphaFoldDB" id="A0AA90PIW6"/>
<reference evidence="3 5" key="3">
    <citation type="journal article" date="2024" name="Syst. Appl. Microbiol.">
        <title>Helicobacter cappadocius sp. nov., from lizards: The first psychrotrophic Helicobacter species.</title>
        <authorList>
            <person name="Aydin F."/>
            <person name="Tarhane S."/>
            <person name="Karakaya E."/>
            <person name="Abay S."/>
            <person name="Kayman T."/>
            <person name="Guran O."/>
            <person name="Bozkurt E."/>
            <person name="Uzum N."/>
            <person name="Avci A."/>
            <person name="Olgun K."/>
            <person name="Jablonski D."/>
            <person name="Guran C."/>
            <person name="Burcin Saticioglu I."/>
        </authorList>
    </citation>
    <scope>NUCLEOTIDE SEQUENCE [LARGE SCALE GENOMIC DNA]</scope>
    <source>
        <strain evidence="3">Faydin-H75</strain>
        <strain evidence="5">faydin-H76</strain>
    </source>
</reference>
<dbReference type="EMBL" id="JAUYZK010000005">
    <property type="protein sequence ID" value="MDP2539087.1"/>
    <property type="molecule type" value="Genomic_DNA"/>
</dbReference>
<dbReference type="Pfam" id="PF15436">
    <property type="entry name" value="PGBA_N"/>
    <property type="match status" value="1"/>
</dbReference>
<feature type="domain" description="Plasminogen-binding protein PgbA N-terminal" evidence="2">
    <location>
        <begin position="26"/>
        <end position="242"/>
    </location>
</feature>
<protein>
    <submittedName>
        <fullName evidence="4">Plasminogen-binding N-terminal domain-containing protein</fullName>
    </submittedName>
</protein>
<gene>
    <name evidence="3" type="ORF">Q5I04_03215</name>
    <name evidence="4" type="ORF">Q5I06_04785</name>
</gene>
<accession>A0AA90PIW6</accession>
<proteinExistence type="predicted"/>
<evidence type="ECO:0000313" key="6">
    <source>
        <dbReference type="Proteomes" id="UP001240777"/>
    </source>
</evidence>
<dbReference type="InterPro" id="IPR029276">
    <property type="entry name" value="PgbA_N"/>
</dbReference>
<reference evidence="4 6" key="1">
    <citation type="submission" date="2023-07" db="EMBL/GenBank/DDBJ databases">
        <title>Unpublished Manusciprt.</title>
        <authorList>
            <person name="Aydin F."/>
            <person name="Tarhane S."/>
            <person name="Saticioglu I.B."/>
            <person name="Karakaya E."/>
            <person name="Abay S."/>
            <person name="Guran O."/>
            <person name="Bozkurt E."/>
            <person name="Uzum N."/>
            <person name="Olgun K."/>
            <person name="Jablonski D."/>
        </authorList>
    </citation>
    <scope>NUCLEOTIDE SEQUENCE</scope>
    <source>
        <strain evidence="6">faydin-H75</strain>
        <strain evidence="4">Faydin-H76</strain>
    </source>
</reference>
<name>A0AA90PIW6_9HELI</name>